<sequence length="194" mass="21779">MAAFLTPGLRKYFFESSRQVCPRIMKIKSFLRTKIALEPEACKSAGNSPRCVHDRRSRPARAEDPNLRRFNYHRRGRPSDVACSPIFSSLRQIPPRLGSVSEDCTSESAAIKIKSTRWYPSDTGFRCRWALESAKATRAQHIDGTRTVGTQGAQAAVAQLSREMGEDPAFTLISRPVIFVNADFDYYQMDDGAV</sequence>
<reference evidence="1 2" key="1">
    <citation type="submission" date="2020-02" db="EMBL/GenBank/DDBJ databases">
        <authorList>
            <person name="Ferguson B K."/>
        </authorList>
    </citation>
    <scope>NUCLEOTIDE SEQUENCE [LARGE SCALE GENOMIC DNA]</scope>
</reference>
<name>A0A6H5H2R3_9HEMI</name>
<protein>
    <submittedName>
        <fullName evidence="1">Uncharacterized protein</fullName>
    </submittedName>
</protein>
<dbReference type="Proteomes" id="UP000479000">
    <property type="component" value="Unassembled WGS sequence"/>
</dbReference>
<accession>A0A6H5H2R3</accession>
<gene>
    <name evidence="1" type="ORF">NTEN_LOCUS13216</name>
</gene>
<dbReference type="AlphaFoldDB" id="A0A6H5H2R3"/>
<keyword evidence="2" id="KW-1185">Reference proteome</keyword>
<evidence type="ECO:0000313" key="1">
    <source>
        <dbReference type="EMBL" id="CAB0007970.1"/>
    </source>
</evidence>
<organism evidence="1 2">
    <name type="scientific">Nesidiocoris tenuis</name>
    <dbReference type="NCBI Taxonomy" id="355587"/>
    <lineage>
        <taxon>Eukaryota</taxon>
        <taxon>Metazoa</taxon>
        <taxon>Ecdysozoa</taxon>
        <taxon>Arthropoda</taxon>
        <taxon>Hexapoda</taxon>
        <taxon>Insecta</taxon>
        <taxon>Pterygota</taxon>
        <taxon>Neoptera</taxon>
        <taxon>Paraneoptera</taxon>
        <taxon>Hemiptera</taxon>
        <taxon>Heteroptera</taxon>
        <taxon>Panheteroptera</taxon>
        <taxon>Cimicomorpha</taxon>
        <taxon>Miridae</taxon>
        <taxon>Dicyphina</taxon>
        <taxon>Nesidiocoris</taxon>
    </lineage>
</organism>
<dbReference type="EMBL" id="CADCXU010019870">
    <property type="protein sequence ID" value="CAB0007970.1"/>
    <property type="molecule type" value="Genomic_DNA"/>
</dbReference>
<proteinExistence type="predicted"/>
<evidence type="ECO:0000313" key="2">
    <source>
        <dbReference type="Proteomes" id="UP000479000"/>
    </source>
</evidence>